<dbReference type="GeneTree" id="ENSGT00940000158358"/>
<reference evidence="9 10" key="1">
    <citation type="submission" date="2019-04" db="EMBL/GenBank/DDBJ databases">
        <authorList>
            <consortium name="Wellcome Sanger Institute Data Sharing"/>
        </authorList>
    </citation>
    <scope>NUCLEOTIDE SEQUENCE [LARGE SCALE GENOMIC DNA]</scope>
</reference>
<dbReference type="InterPro" id="IPR013783">
    <property type="entry name" value="Ig-like_fold"/>
</dbReference>
<dbReference type="Gene3D" id="3.30.1680.10">
    <property type="entry name" value="ligand-binding face of the semaphorins, domain 2"/>
    <property type="match status" value="1"/>
</dbReference>
<dbReference type="Ensembl" id="ENSSFOT00015073618.1">
    <property type="protein sequence ID" value="ENSSFOP00015068966.1"/>
    <property type="gene ID" value="ENSSFOG00015024959.1"/>
</dbReference>
<evidence type="ECO:0000256" key="2">
    <source>
        <dbReference type="ARBA" id="ARBA00009492"/>
    </source>
</evidence>
<dbReference type="SMART" id="SM00423">
    <property type="entry name" value="PSI"/>
    <property type="match status" value="1"/>
</dbReference>
<dbReference type="Proteomes" id="UP000694397">
    <property type="component" value="Chromosome 5"/>
</dbReference>
<evidence type="ECO:0000313" key="9">
    <source>
        <dbReference type="Ensembl" id="ENSSFOP00015068966.1"/>
    </source>
</evidence>
<gene>
    <name evidence="9" type="primary">LOC108930147</name>
</gene>
<dbReference type="InterPro" id="IPR007110">
    <property type="entry name" value="Ig-like_dom"/>
</dbReference>
<dbReference type="OrthoDB" id="9988752at2759"/>
<dbReference type="PROSITE" id="PS50835">
    <property type="entry name" value="IG_LIKE"/>
    <property type="match status" value="1"/>
</dbReference>
<dbReference type="SMART" id="SM00630">
    <property type="entry name" value="Sema"/>
    <property type="match status" value="1"/>
</dbReference>
<organism evidence="9 10">
    <name type="scientific">Scleropages formosus</name>
    <name type="common">Asian bonytongue</name>
    <name type="synonym">Osteoglossum formosum</name>
    <dbReference type="NCBI Taxonomy" id="113540"/>
    <lineage>
        <taxon>Eukaryota</taxon>
        <taxon>Metazoa</taxon>
        <taxon>Chordata</taxon>
        <taxon>Craniata</taxon>
        <taxon>Vertebrata</taxon>
        <taxon>Euteleostomi</taxon>
        <taxon>Actinopterygii</taxon>
        <taxon>Neopterygii</taxon>
        <taxon>Teleostei</taxon>
        <taxon>Osteoglossocephala</taxon>
        <taxon>Osteoglossomorpha</taxon>
        <taxon>Osteoglossiformes</taxon>
        <taxon>Osteoglossidae</taxon>
        <taxon>Scleropages</taxon>
    </lineage>
</organism>
<sequence length="659" mass="73197">MTGVAASSLSRSLSLSHTHIQSCRHYVSSFLAHASLTLLSTRSMAVRTRSNMMLLFLCVLHSSAVFSRAAAGCGSSRFTPRMTFKEDGFSRHHLLGGYNSRVELLLGPTNGTVYVGCNGKLLLVDFQAPKKSEEVTWGHNVTVLLKNENTNSLFVCGTSGSQICCSMETLGNCSKHYDAKGIAPFSVNERAPSLFVGGELYSTATLPVRKRIGIRRHGGIQIWPAHNKTEQRYVSIVLSGPRAHKLEDRVYAFLVEKNSDSHPDASLWIPRVTQVCRMDLGGSKNILQQSWTSHLTARLSCGIHEKRVYFTELLDVAVLHSEAWNESRVYALFTNDWNMSAVCVYTMGNIDKVFMSSTFKGHSEEIPTPRPGTCVNDSKMLPDIVLNMVKEQLEMNDWVQPVGDGDALIISSHRYTHIEVDRVKGSGLQVHTVLLLGLEDGRIHKVLEQTGIPFIMAELQLFQPGARLLNMLLQSSRKKLYVSSNTEVLEVDLDSCMNYGNECELCVQARDPYCGWDPESMLCTAASSHTIQDVEHGSYTACRTGGHSEQYSRLENPPLPPDTDLPVTYVRCPMLSAHAEYSWYRGDTRQPCVYTEGDCLLLIEAMDQGQDGPYMCKATEAGYERMIAVYQPKTWSKATCSARSHSGILCALLLIVLLL</sequence>
<evidence type="ECO:0000259" key="8">
    <source>
        <dbReference type="PROSITE" id="PS51004"/>
    </source>
</evidence>
<dbReference type="InterPro" id="IPR015943">
    <property type="entry name" value="WD40/YVTN_repeat-like_dom_sf"/>
</dbReference>
<evidence type="ECO:0000256" key="6">
    <source>
        <dbReference type="PROSITE-ProRule" id="PRU00352"/>
    </source>
</evidence>
<dbReference type="Pfam" id="PF01437">
    <property type="entry name" value="PSI"/>
    <property type="match status" value="1"/>
</dbReference>
<evidence type="ECO:0000256" key="5">
    <source>
        <dbReference type="ARBA" id="ARBA00023180"/>
    </source>
</evidence>
<dbReference type="Pfam" id="PF01403">
    <property type="entry name" value="Sema"/>
    <property type="match status" value="1"/>
</dbReference>
<dbReference type="GO" id="GO:0005886">
    <property type="term" value="C:plasma membrane"/>
    <property type="evidence" value="ECO:0007669"/>
    <property type="project" value="TreeGrafter"/>
</dbReference>
<dbReference type="GO" id="GO:0030215">
    <property type="term" value="F:semaphorin receptor binding"/>
    <property type="evidence" value="ECO:0007669"/>
    <property type="project" value="InterPro"/>
</dbReference>
<dbReference type="GO" id="GO:0071526">
    <property type="term" value="P:semaphorin-plexin signaling pathway"/>
    <property type="evidence" value="ECO:0007669"/>
    <property type="project" value="TreeGrafter"/>
</dbReference>
<proteinExistence type="inferred from homology"/>
<comment type="similarity">
    <text evidence="2">Belongs to the semaphorin family.</text>
</comment>
<evidence type="ECO:0000256" key="4">
    <source>
        <dbReference type="ARBA" id="ARBA00023157"/>
    </source>
</evidence>
<dbReference type="GO" id="GO:0030335">
    <property type="term" value="P:positive regulation of cell migration"/>
    <property type="evidence" value="ECO:0007669"/>
    <property type="project" value="TreeGrafter"/>
</dbReference>
<evidence type="ECO:0000259" key="7">
    <source>
        <dbReference type="PROSITE" id="PS50835"/>
    </source>
</evidence>
<comment type="subcellular location">
    <subcellularLocation>
        <location evidence="1">Membrane</location>
    </subcellularLocation>
</comment>
<dbReference type="KEGG" id="sfm:108930147"/>
<dbReference type="InterPro" id="IPR016201">
    <property type="entry name" value="PSI"/>
</dbReference>
<dbReference type="PROSITE" id="PS51004">
    <property type="entry name" value="SEMA"/>
    <property type="match status" value="1"/>
</dbReference>
<dbReference type="GO" id="GO:0045499">
    <property type="term" value="F:chemorepellent activity"/>
    <property type="evidence" value="ECO:0007669"/>
    <property type="project" value="TreeGrafter"/>
</dbReference>
<feature type="domain" description="Sema" evidence="8">
    <location>
        <begin position="63"/>
        <end position="493"/>
    </location>
</feature>
<reference evidence="9" key="2">
    <citation type="submission" date="2025-08" db="UniProtKB">
        <authorList>
            <consortium name="Ensembl"/>
        </authorList>
    </citation>
    <scope>IDENTIFICATION</scope>
</reference>
<dbReference type="Gene3D" id="2.130.10.10">
    <property type="entry name" value="YVTN repeat-like/Quinoprotein amine dehydrogenase"/>
    <property type="match status" value="1"/>
</dbReference>
<evidence type="ECO:0000313" key="10">
    <source>
        <dbReference type="Proteomes" id="UP000694397"/>
    </source>
</evidence>
<dbReference type="GO" id="GO:0007411">
    <property type="term" value="P:axon guidance"/>
    <property type="evidence" value="ECO:0007669"/>
    <property type="project" value="TreeGrafter"/>
</dbReference>
<keyword evidence="3" id="KW-0472">Membrane</keyword>
<evidence type="ECO:0000256" key="1">
    <source>
        <dbReference type="ARBA" id="ARBA00004370"/>
    </source>
</evidence>
<dbReference type="SUPFAM" id="SSF101912">
    <property type="entry name" value="Sema domain"/>
    <property type="match status" value="1"/>
</dbReference>
<dbReference type="SUPFAM" id="SSF103575">
    <property type="entry name" value="Plexin repeat"/>
    <property type="match status" value="1"/>
</dbReference>
<evidence type="ECO:0000256" key="3">
    <source>
        <dbReference type="ARBA" id="ARBA00023136"/>
    </source>
</evidence>
<dbReference type="InterPro" id="IPR001627">
    <property type="entry name" value="Semap_dom"/>
</dbReference>
<dbReference type="PANTHER" id="PTHR11036:SF127">
    <property type="entry name" value="SEMAPHORIN-1A"/>
    <property type="match status" value="1"/>
</dbReference>
<comment type="caution">
    <text evidence="6">Lacks conserved residue(s) required for the propagation of feature annotation.</text>
</comment>
<name>A0A8C9W5E6_SCLFO</name>
<dbReference type="PANTHER" id="PTHR11036">
    <property type="entry name" value="SEMAPHORIN"/>
    <property type="match status" value="1"/>
</dbReference>
<keyword evidence="5" id="KW-0325">Glycoprotein</keyword>
<dbReference type="GeneID" id="108930147"/>
<reference evidence="9" key="3">
    <citation type="submission" date="2025-09" db="UniProtKB">
        <authorList>
            <consortium name="Ensembl"/>
        </authorList>
    </citation>
    <scope>IDENTIFICATION</scope>
</reference>
<dbReference type="InterPro" id="IPR027231">
    <property type="entry name" value="Semaphorin"/>
</dbReference>
<dbReference type="AlphaFoldDB" id="A0A8C9W5E6"/>
<dbReference type="InterPro" id="IPR036352">
    <property type="entry name" value="Semap_dom_sf"/>
</dbReference>
<accession>A0A8C9W5E6</accession>
<dbReference type="GO" id="GO:0001755">
    <property type="term" value="P:neural crest cell migration"/>
    <property type="evidence" value="ECO:0007669"/>
    <property type="project" value="TreeGrafter"/>
</dbReference>
<keyword evidence="10" id="KW-1185">Reference proteome</keyword>
<dbReference type="InterPro" id="IPR002165">
    <property type="entry name" value="Plexin_repeat"/>
</dbReference>
<dbReference type="RefSeq" id="XP_018600759.1">
    <property type="nucleotide sequence ID" value="XM_018745243.2"/>
</dbReference>
<protein>
    <submittedName>
        <fullName evidence="9">Semaphorin-7A-like</fullName>
    </submittedName>
</protein>
<dbReference type="Gene3D" id="2.60.40.10">
    <property type="entry name" value="Immunoglobulins"/>
    <property type="match status" value="1"/>
</dbReference>
<feature type="domain" description="Ig-like" evidence="7">
    <location>
        <begin position="518"/>
        <end position="628"/>
    </location>
</feature>
<keyword evidence="4" id="KW-1015">Disulfide bond</keyword>